<feature type="region of interest" description="Disordered" evidence="1">
    <location>
        <begin position="215"/>
        <end position="658"/>
    </location>
</feature>
<name>A0A0C3L3U0_9AGAM</name>
<dbReference type="HOGENOM" id="CLU_396184_0_0_1"/>
<feature type="non-terminal residue" evidence="3">
    <location>
        <position position="1"/>
    </location>
</feature>
<feature type="compositionally biased region" description="Acidic residues" evidence="1">
    <location>
        <begin position="215"/>
        <end position="226"/>
    </location>
</feature>
<feature type="compositionally biased region" description="Basic and acidic residues" evidence="1">
    <location>
        <begin position="356"/>
        <end position="367"/>
    </location>
</feature>
<dbReference type="EMBL" id="KN822995">
    <property type="protein sequence ID" value="KIO28393.1"/>
    <property type="molecule type" value="Genomic_DNA"/>
</dbReference>
<evidence type="ECO:0000256" key="1">
    <source>
        <dbReference type="SAM" id="MobiDB-lite"/>
    </source>
</evidence>
<feature type="compositionally biased region" description="Polar residues" evidence="1">
    <location>
        <begin position="451"/>
        <end position="477"/>
    </location>
</feature>
<reference evidence="3 4" key="1">
    <citation type="submission" date="2014-04" db="EMBL/GenBank/DDBJ databases">
        <authorList>
            <consortium name="DOE Joint Genome Institute"/>
            <person name="Kuo A."/>
            <person name="Girlanda M."/>
            <person name="Perotto S."/>
            <person name="Kohler A."/>
            <person name="Nagy L.G."/>
            <person name="Floudas D."/>
            <person name="Copeland A."/>
            <person name="Barry K.W."/>
            <person name="Cichocki N."/>
            <person name="Veneault-Fourrey C."/>
            <person name="LaButti K."/>
            <person name="Lindquist E.A."/>
            <person name="Lipzen A."/>
            <person name="Lundell T."/>
            <person name="Morin E."/>
            <person name="Murat C."/>
            <person name="Sun H."/>
            <person name="Tunlid A."/>
            <person name="Henrissat B."/>
            <person name="Grigoriev I.V."/>
            <person name="Hibbett D.S."/>
            <person name="Martin F."/>
            <person name="Nordberg H.P."/>
            <person name="Cantor M.N."/>
            <person name="Hua S.X."/>
        </authorList>
    </citation>
    <scope>NUCLEOTIDE SEQUENCE [LARGE SCALE GENOMIC DNA]</scope>
    <source>
        <strain evidence="3 4">MUT 4182</strain>
    </source>
</reference>
<gene>
    <name evidence="3" type="ORF">M407DRAFT_22446</name>
</gene>
<feature type="region of interest" description="Disordered" evidence="1">
    <location>
        <begin position="1"/>
        <end position="119"/>
    </location>
</feature>
<dbReference type="Proteomes" id="UP000054248">
    <property type="component" value="Unassembled WGS sequence"/>
</dbReference>
<sequence length="696" mass="74641">DDVRPLPHKTPEPIAIRAPSQRPPTETELLFHNPFKNYNEPVPDLSDAPVPSATQQQPPKSIAAPSSHSSQPIASSSKAAPPQAASSTSTSQDVSKYPKPRAFIPPEPVPNVPGQPQRKPEKYMFRLELLWNEKEEKEYCASEVRAKSLGLLNKQWPLPPFMTQPEKTAYFEPTKTAGGASRMGRMSMAREPTVTINTKFAMNDVFDMFNGAGIDEEEEDSFEEEAAPNASQGKLGVGLPSTSQNVPPTPTPFGRSVSSSSFKPFVDAAPASQPKPAPTPKFTPFVDSGSAKGAQQLNQSALGHGRPSQPAGMNRSVSGPSALGASTTKTPRIKPFVDPTPGAQQSAIKAPLSARPLKEGEPTHETDLEGPPTAPVVDPTPLRSRPAPSFTPFVDAGSAADVPPTPTPSSGGRGPQIFSIPSTIREGEAEALPPPTKSSRSFNIFRDAAPTKSSSPGQVPSQNSPSLPLDNIFTSSGEDVFGVHPDTSLSKTGLPDIKFVPSPDVTEDHSKAASISSVPGKENIDFGSLGQQGGYGHDQDDDSDWSEDDPVHAQGQIAGAGEHLDDEEHGDEFDENEPPPSFRLKRFAAFDEMTPITERTYEFTRTSSDLTPSIRRQSLTAGRPRGSEVGKPRKSVLPPRASLAPAGEELDPIPNPCNPFEEPVLSELLNVAWVDFADHRDQKCGQLERLQRFGAK</sequence>
<feature type="compositionally biased region" description="Polar residues" evidence="1">
    <location>
        <begin position="315"/>
        <end position="330"/>
    </location>
</feature>
<dbReference type="InterPro" id="IPR012572">
    <property type="entry name" value="Mad3/Bub1_II"/>
</dbReference>
<feature type="region of interest" description="Disordered" evidence="1">
    <location>
        <begin position="155"/>
        <end position="185"/>
    </location>
</feature>
<evidence type="ECO:0000313" key="3">
    <source>
        <dbReference type="EMBL" id="KIO28393.1"/>
    </source>
</evidence>
<feature type="compositionally biased region" description="Pro residues" evidence="1">
    <location>
        <begin position="103"/>
        <end position="113"/>
    </location>
</feature>
<feature type="compositionally biased region" description="Polar residues" evidence="1">
    <location>
        <begin position="603"/>
        <end position="620"/>
    </location>
</feature>
<feature type="compositionally biased region" description="Acidic residues" evidence="1">
    <location>
        <begin position="539"/>
        <end position="548"/>
    </location>
</feature>
<proteinExistence type="predicted"/>
<dbReference type="OrthoDB" id="248495at2759"/>
<dbReference type="STRING" id="1051891.A0A0C3L3U0"/>
<dbReference type="Pfam" id="PF08171">
    <property type="entry name" value="Mad3_BUB1_II"/>
    <property type="match status" value="1"/>
</dbReference>
<dbReference type="AlphaFoldDB" id="A0A0C3L3U0"/>
<feature type="compositionally biased region" description="Low complexity" evidence="1">
    <location>
        <begin position="58"/>
        <end position="91"/>
    </location>
</feature>
<evidence type="ECO:0000313" key="4">
    <source>
        <dbReference type="Proteomes" id="UP000054248"/>
    </source>
</evidence>
<reference evidence="4" key="2">
    <citation type="submission" date="2015-01" db="EMBL/GenBank/DDBJ databases">
        <title>Evolutionary Origins and Diversification of the Mycorrhizal Mutualists.</title>
        <authorList>
            <consortium name="DOE Joint Genome Institute"/>
            <consortium name="Mycorrhizal Genomics Consortium"/>
            <person name="Kohler A."/>
            <person name="Kuo A."/>
            <person name="Nagy L.G."/>
            <person name="Floudas D."/>
            <person name="Copeland A."/>
            <person name="Barry K.W."/>
            <person name="Cichocki N."/>
            <person name="Veneault-Fourrey C."/>
            <person name="LaButti K."/>
            <person name="Lindquist E.A."/>
            <person name="Lipzen A."/>
            <person name="Lundell T."/>
            <person name="Morin E."/>
            <person name="Murat C."/>
            <person name="Riley R."/>
            <person name="Ohm R."/>
            <person name="Sun H."/>
            <person name="Tunlid A."/>
            <person name="Henrissat B."/>
            <person name="Grigoriev I.V."/>
            <person name="Hibbett D.S."/>
            <person name="Martin F."/>
        </authorList>
    </citation>
    <scope>NUCLEOTIDE SEQUENCE [LARGE SCALE GENOMIC DNA]</scope>
    <source>
        <strain evidence="4">MUT 4182</strain>
    </source>
</reference>
<feature type="compositionally biased region" description="Basic and acidic residues" evidence="1">
    <location>
        <begin position="1"/>
        <end position="11"/>
    </location>
</feature>
<organism evidence="3 4">
    <name type="scientific">Tulasnella calospora MUT 4182</name>
    <dbReference type="NCBI Taxonomy" id="1051891"/>
    <lineage>
        <taxon>Eukaryota</taxon>
        <taxon>Fungi</taxon>
        <taxon>Dikarya</taxon>
        <taxon>Basidiomycota</taxon>
        <taxon>Agaricomycotina</taxon>
        <taxon>Agaricomycetes</taxon>
        <taxon>Cantharellales</taxon>
        <taxon>Tulasnellaceae</taxon>
        <taxon>Tulasnella</taxon>
    </lineage>
</organism>
<keyword evidence="4" id="KW-1185">Reference proteome</keyword>
<evidence type="ECO:0000259" key="2">
    <source>
        <dbReference type="Pfam" id="PF08171"/>
    </source>
</evidence>
<accession>A0A0C3L3U0</accession>
<feature type="non-terminal residue" evidence="3">
    <location>
        <position position="696"/>
    </location>
</feature>
<feature type="domain" description="Mad3/Bub1 homology region 2" evidence="2">
    <location>
        <begin position="111"/>
        <end position="156"/>
    </location>
</feature>
<protein>
    <recommendedName>
        <fullName evidence="2">Mad3/Bub1 homology region 2 domain-containing protein</fullName>
    </recommendedName>
</protein>
<feature type="compositionally biased region" description="Acidic residues" evidence="1">
    <location>
        <begin position="564"/>
        <end position="577"/>
    </location>
</feature>